<dbReference type="PANTHER" id="PTHR12526:SF630">
    <property type="entry name" value="GLYCOSYLTRANSFERASE"/>
    <property type="match status" value="1"/>
</dbReference>
<keyword evidence="2" id="KW-1185">Reference proteome</keyword>
<dbReference type="RefSeq" id="WP_008582043.1">
    <property type="nucleotide sequence ID" value="NZ_CP007035.1"/>
</dbReference>
<protein>
    <submittedName>
        <fullName evidence="1">Uncharacterized protein</fullName>
    </submittedName>
</protein>
<proteinExistence type="predicted"/>
<gene>
    <name evidence="1" type="ORF">NIASO_01475</name>
</gene>
<dbReference type="PANTHER" id="PTHR12526">
    <property type="entry name" value="GLYCOSYLTRANSFERASE"/>
    <property type="match status" value="1"/>
</dbReference>
<evidence type="ECO:0000313" key="1">
    <source>
        <dbReference type="EMBL" id="AHF17089.1"/>
    </source>
</evidence>
<reference evidence="1 2" key="1">
    <citation type="submission" date="2013-12" db="EMBL/GenBank/DDBJ databases">
        <authorList>
            <consortium name="DOE Joint Genome Institute"/>
            <person name="Eisen J."/>
            <person name="Huntemann M."/>
            <person name="Han J."/>
            <person name="Chen A."/>
            <person name="Kyrpides N."/>
            <person name="Mavromatis K."/>
            <person name="Markowitz V."/>
            <person name="Palaniappan K."/>
            <person name="Ivanova N."/>
            <person name="Schaumberg A."/>
            <person name="Pati A."/>
            <person name="Liolios K."/>
            <person name="Nordberg H.P."/>
            <person name="Cantor M.N."/>
            <person name="Hua S.X."/>
            <person name="Woyke T."/>
        </authorList>
    </citation>
    <scope>NUCLEOTIDE SEQUENCE [LARGE SCALE GENOMIC DNA]</scope>
    <source>
        <strain evidence="2">DSM 19437</strain>
    </source>
</reference>
<dbReference type="HOGENOM" id="CLU_040522_0_0_10"/>
<dbReference type="eggNOG" id="COG0438">
    <property type="taxonomic scope" value="Bacteria"/>
</dbReference>
<dbReference type="AlphaFoldDB" id="W0F6K3"/>
<dbReference type="Gene3D" id="3.40.50.2000">
    <property type="entry name" value="Glycogen Phosphorylase B"/>
    <property type="match status" value="2"/>
</dbReference>
<accession>W0F6K3</accession>
<dbReference type="KEGG" id="nso:NIASO_01475"/>
<dbReference type="EMBL" id="CP007035">
    <property type="protein sequence ID" value="AHF17089.1"/>
    <property type="molecule type" value="Genomic_DNA"/>
</dbReference>
<dbReference type="SUPFAM" id="SSF53756">
    <property type="entry name" value="UDP-Glycosyltransferase/glycogen phosphorylase"/>
    <property type="match status" value="1"/>
</dbReference>
<dbReference type="Proteomes" id="UP000003586">
    <property type="component" value="Chromosome"/>
</dbReference>
<dbReference type="OrthoDB" id="9768685at2"/>
<evidence type="ECO:0000313" key="2">
    <source>
        <dbReference type="Proteomes" id="UP000003586"/>
    </source>
</evidence>
<dbReference type="CDD" id="cd03801">
    <property type="entry name" value="GT4_PimA-like"/>
    <property type="match status" value="1"/>
</dbReference>
<dbReference type="STRING" id="929713.NIASO_01475"/>
<name>W0F6K3_9BACT</name>
<dbReference type="Pfam" id="PF13692">
    <property type="entry name" value="Glyco_trans_1_4"/>
    <property type="match status" value="1"/>
</dbReference>
<sequence length="383" mass="44581">MSFKKPRLVILNNNYPSKENLYGDVFVHSRLKYYLNDFEVVVIGYRPLEKSKKYNYEGIDVMNFSDKPSFVKCITEQNPDLMGIHFVSGWYFDSFLKHLKIPVFIWVHGEEALGWYRRLYYFKWKTAHKFAIFALKNWVQLYYVRRIIRFSNKFGNIRFIFVSNWMKRITETDTLTRIKHFSIIPNPIDSNLFQYHLKTPEQALRVLLIRSFETHKYANDKAVAAINLLRSRPIFKKMTFHLYGKGKFFDKITASVKNDDNVILHNYFIENHQIPSVHKDFGIFLCPTRQDAQGVSMCEAMSSGLVPVTSDNTAIPEFCEHGVSGFLTRNALELANAIEQLASDPVLFARLSRQAADSIQSKAGHNVVIATELKLLKEGYQQT</sequence>
<organism evidence="1 2">
    <name type="scientific">Niabella soli DSM 19437</name>
    <dbReference type="NCBI Taxonomy" id="929713"/>
    <lineage>
        <taxon>Bacteria</taxon>
        <taxon>Pseudomonadati</taxon>
        <taxon>Bacteroidota</taxon>
        <taxon>Chitinophagia</taxon>
        <taxon>Chitinophagales</taxon>
        <taxon>Chitinophagaceae</taxon>
        <taxon>Niabella</taxon>
    </lineage>
</organism>